<comment type="caution">
    <text evidence="3">The sequence shown here is derived from an EMBL/GenBank/DDBJ whole genome shotgun (WGS) entry which is preliminary data.</text>
</comment>
<dbReference type="SUPFAM" id="SSF46955">
    <property type="entry name" value="Putative DNA-binding domain"/>
    <property type="match status" value="1"/>
</dbReference>
<dbReference type="EMBL" id="JBIGIC010000003">
    <property type="protein sequence ID" value="MFG6486249.1"/>
    <property type="molecule type" value="Genomic_DNA"/>
</dbReference>
<evidence type="ECO:0000313" key="3">
    <source>
        <dbReference type="EMBL" id="MFG6486249.1"/>
    </source>
</evidence>
<dbReference type="RefSeq" id="WP_394407267.1">
    <property type="nucleotide sequence ID" value="NZ_JBIGIC010000003.1"/>
</dbReference>
<dbReference type="Proteomes" id="UP001606134">
    <property type="component" value="Unassembled WGS sequence"/>
</dbReference>
<organism evidence="3 4">
    <name type="scientific">Pelomonas candidula</name>
    <dbReference type="NCBI Taxonomy" id="3299025"/>
    <lineage>
        <taxon>Bacteria</taxon>
        <taxon>Pseudomonadati</taxon>
        <taxon>Pseudomonadota</taxon>
        <taxon>Betaproteobacteria</taxon>
        <taxon>Burkholderiales</taxon>
        <taxon>Sphaerotilaceae</taxon>
        <taxon>Roseateles</taxon>
    </lineage>
</organism>
<dbReference type="InterPro" id="IPR041657">
    <property type="entry name" value="HTH_17"/>
</dbReference>
<feature type="region of interest" description="Disordered" evidence="1">
    <location>
        <begin position="1"/>
        <end position="24"/>
    </location>
</feature>
<evidence type="ECO:0000313" key="4">
    <source>
        <dbReference type="Proteomes" id="UP001606134"/>
    </source>
</evidence>
<keyword evidence="4" id="KW-1185">Reference proteome</keyword>
<feature type="domain" description="Helix-turn-helix" evidence="2">
    <location>
        <begin position="26"/>
        <end position="71"/>
    </location>
</feature>
<dbReference type="Gene3D" id="1.10.238.160">
    <property type="match status" value="1"/>
</dbReference>
<dbReference type="InterPro" id="IPR009061">
    <property type="entry name" value="DNA-bd_dom_put_sf"/>
</dbReference>
<evidence type="ECO:0000256" key="1">
    <source>
        <dbReference type="SAM" id="MobiDB-lite"/>
    </source>
</evidence>
<proteinExistence type="predicted"/>
<accession>A0ABW7H8Y6</accession>
<dbReference type="Pfam" id="PF12728">
    <property type="entry name" value="HTH_17"/>
    <property type="match status" value="1"/>
</dbReference>
<name>A0ABW7H8Y6_9BURK</name>
<feature type="compositionally biased region" description="Low complexity" evidence="1">
    <location>
        <begin position="1"/>
        <end position="20"/>
    </location>
</feature>
<reference evidence="3 4" key="1">
    <citation type="submission" date="2024-08" db="EMBL/GenBank/DDBJ databases">
        <authorList>
            <person name="Lu H."/>
        </authorList>
    </citation>
    <scope>NUCLEOTIDE SEQUENCE [LARGE SCALE GENOMIC DNA]</scope>
    <source>
        <strain evidence="3 4">BYS78W</strain>
    </source>
</reference>
<protein>
    <submittedName>
        <fullName evidence="3">Helix-turn-helix transcriptional regulator</fullName>
    </submittedName>
</protein>
<gene>
    <name evidence="3" type="ORF">ACG04R_06165</name>
</gene>
<sequence>MTVATPVPTTAPITTTIPTTSANHSMTKAQVCEHLQLSPRALEMAVRRGAFPPPVRIGKRAYWSRKAVLAWHEALFLRQENWQPDA</sequence>
<evidence type="ECO:0000259" key="2">
    <source>
        <dbReference type="Pfam" id="PF12728"/>
    </source>
</evidence>